<proteinExistence type="predicted"/>
<dbReference type="InterPro" id="IPR001714">
    <property type="entry name" value="Pept_M24_MAP"/>
</dbReference>
<dbReference type="InterPro" id="IPR000994">
    <property type="entry name" value="Pept_M24"/>
</dbReference>
<evidence type="ECO:0000259" key="5">
    <source>
        <dbReference type="Pfam" id="PF01321"/>
    </source>
</evidence>
<dbReference type="GO" id="GO:0004177">
    <property type="term" value="F:aminopeptidase activity"/>
    <property type="evidence" value="ECO:0007669"/>
    <property type="project" value="UniProtKB-ARBA"/>
</dbReference>
<dbReference type="InterPro" id="IPR029149">
    <property type="entry name" value="Creatin/AminoP/Spt16_N"/>
</dbReference>
<dbReference type="CDD" id="cd01092">
    <property type="entry name" value="APP-like"/>
    <property type="match status" value="1"/>
</dbReference>
<dbReference type="InterPro" id="IPR001131">
    <property type="entry name" value="Peptidase_M24B_aminopep-P_CS"/>
</dbReference>
<evidence type="ECO:0000256" key="3">
    <source>
        <dbReference type="SAM" id="MobiDB-lite"/>
    </source>
</evidence>
<feature type="region of interest" description="Disordered" evidence="3">
    <location>
        <begin position="1"/>
        <end position="34"/>
    </location>
</feature>
<dbReference type="Gene3D" id="3.40.350.10">
    <property type="entry name" value="Creatinase/prolidase N-terminal domain"/>
    <property type="match status" value="1"/>
</dbReference>
<dbReference type="PRINTS" id="PR00599">
    <property type="entry name" value="MAPEPTIDASE"/>
</dbReference>
<keyword evidence="7" id="KW-1185">Reference proteome</keyword>
<dbReference type="EMBL" id="WMBA01000027">
    <property type="protein sequence ID" value="MTD55926.1"/>
    <property type="molecule type" value="Genomic_DNA"/>
</dbReference>
<dbReference type="SUPFAM" id="SSF53092">
    <property type="entry name" value="Creatinase/prolidase N-terminal domain"/>
    <property type="match status" value="1"/>
</dbReference>
<accession>A0A6N7Z7I5</accession>
<feature type="domain" description="Creatinase N-terminal" evidence="5">
    <location>
        <begin position="37"/>
        <end position="160"/>
    </location>
</feature>
<evidence type="ECO:0000313" key="6">
    <source>
        <dbReference type="EMBL" id="MTD55926.1"/>
    </source>
</evidence>
<keyword evidence="2" id="KW-0378">Hydrolase</keyword>
<gene>
    <name evidence="6" type="ORF">GKO32_18360</name>
</gene>
<dbReference type="OrthoDB" id="9806388at2"/>
<feature type="domain" description="Peptidase M24" evidence="4">
    <location>
        <begin position="168"/>
        <end position="371"/>
    </location>
</feature>
<dbReference type="SUPFAM" id="SSF55920">
    <property type="entry name" value="Creatinase/aminopeptidase"/>
    <property type="match status" value="1"/>
</dbReference>
<dbReference type="Pfam" id="PF00557">
    <property type="entry name" value="Peptidase_M24"/>
    <property type="match status" value="1"/>
</dbReference>
<organism evidence="6 7">
    <name type="scientific">Amycolatopsis pithecellobii</name>
    <dbReference type="NCBI Taxonomy" id="664692"/>
    <lineage>
        <taxon>Bacteria</taxon>
        <taxon>Bacillati</taxon>
        <taxon>Actinomycetota</taxon>
        <taxon>Actinomycetes</taxon>
        <taxon>Pseudonocardiales</taxon>
        <taxon>Pseudonocardiaceae</taxon>
        <taxon>Amycolatopsis</taxon>
    </lineage>
</organism>
<dbReference type="GO" id="GO:0046872">
    <property type="term" value="F:metal ion binding"/>
    <property type="evidence" value="ECO:0007669"/>
    <property type="project" value="UniProtKB-KW"/>
</dbReference>
<comment type="caution">
    <text evidence="6">The sequence shown here is derived from an EMBL/GenBank/DDBJ whole genome shotgun (WGS) entry which is preliminary data.</text>
</comment>
<name>A0A6N7Z7I5_9PSEU</name>
<dbReference type="InterPro" id="IPR050659">
    <property type="entry name" value="Peptidase_M24B"/>
</dbReference>
<dbReference type="InterPro" id="IPR000587">
    <property type="entry name" value="Creatinase_N"/>
</dbReference>
<dbReference type="PROSITE" id="PS00491">
    <property type="entry name" value="PROLINE_PEPTIDASE"/>
    <property type="match status" value="1"/>
</dbReference>
<dbReference type="PANTHER" id="PTHR46112">
    <property type="entry name" value="AMINOPEPTIDASE"/>
    <property type="match status" value="1"/>
</dbReference>
<dbReference type="Proteomes" id="UP000440096">
    <property type="component" value="Unassembled WGS sequence"/>
</dbReference>
<dbReference type="AlphaFoldDB" id="A0A6N7Z7I5"/>
<evidence type="ECO:0000313" key="7">
    <source>
        <dbReference type="Proteomes" id="UP000440096"/>
    </source>
</evidence>
<dbReference type="Pfam" id="PF01321">
    <property type="entry name" value="Creatinase_N"/>
    <property type="match status" value="1"/>
</dbReference>
<protein>
    <submittedName>
        <fullName evidence="6">M24 family metallopeptidase</fullName>
    </submittedName>
</protein>
<dbReference type="GO" id="GO:0008235">
    <property type="term" value="F:metalloexopeptidase activity"/>
    <property type="evidence" value="ECO:0007669"/>
    <property type="project" value="UniProtKB-ARBA"/>
</dbReference>
<sequence>MQHRQHESTDQPGAHRVTLSQPVSKVGRVPDAPFPVRRDSLRQLVRQAGAGALLVTNLLNIRYLTGFTGSNAALLLDADSDERTLFCTDGRYVTQAKTEVPDLELVDDRASAAALATRASGRTGFESHYVSVEQYEALSGLAENAELMRTPGLVERLRLVKDEHEIAALRKACAVADAALAALIERGGIRPGRTERDVARDLENLMLDHGASARSFSSIVAAGANSAIPHHRPTGAVLAPGDFLKLDFGATVDGYHSDMTRTLVLGKAAGWQRELYELVRRAQERGSAAVRPGAVTKEVDRAAREVIEQAGHGEQFTHGLGHGVGLEIHEAPSLAKKGDGTLTAGMTVTVEPGVYLAGRGGVRIEDTLVVRDTAPELLTLSGKDLVVV</sequence>
<evidence type="ECO:0000256" key="2">
    <source>
        <dbReference type="ARBA" id="ARBA00022801"/>
    </source>
</evidence>
<reference evidence="6 7" key="1">
    <citation type="submission" date="2019-11" db="EMBL/GenBank/DDBJ databases">
        <title>Draft genome of Amycolatopsis RM579.</title>
        <authorList>
            <person name="Duangmal K."/>
            <person name="Mingma R."/>
        </authorList>
    </citation>
    <scope>NUCLEOTIDE SEQUENCE [LARGE SCALE GENOMIC DNA]</scope>
    <source>
        <strain evidence="6 7">RM579</strain>
    </source>
</reference>
<evidence type="ECO:0000256" key="1">
    <source>
        <dbReference type="ARBA" id="ARBA00022723"/>
    </source>
</evidence>
<dbReference type="Gene3D" id="3.90.230.10">
    <property type="entry name" value="Creatinase/methionine aminopeptidase superfamily"/>
    <property type="match status" value="1"/>
</dbReference>
<dbReference type="PANTHER" id="PTHR46112:SF8">
    <property type="entry name" value="CYTOPLASMIC PEPTIDASE PEPQ-RELATED"/>
    <property type="match status" value="1"/>
</dbReference>
<keyword evidence="1" id="KW-0479">Metal-binding</keyword>
<dbReference type="InterPro" id="IPR036005">
    <property type="entry name" value="Creatinase/aminopeptidase-like"/>
</dbReference>
<evidence type="ECO:0000259" key="4">
    <source>
        <dbReference type="Pfam" id="PF00557"/>
    </source>
</evidence>